<dbReference type="EMBL" id="JAYWIO010000003">
    <property type="protein sequence ID" value="KAK7275572.1"/>
    <property type="molecule type" value="Genomic_DNA"/>
</dbReference>
<protein>
    <submittedName>
        <fullName evidence="2">Uncharacterized protein</fullName>
    </submittedName>
</protein>
<reference evidence="2 3" key="1">
    <citation type="submission" date="2024-01" db="EMBL/GenBank/DDBJ databases">
        <title>The genomes of 5 underutilized Papilionoideae crops provide insights into root nodulation and disease resistanc.</title>
        <authorList>
            <person name="Yuan L."/>
        </authorList>
    </citation>
    <scope>NUCLEOTIDE SEQUENCE [LARGE SCALE GENOMIC DNA]</scope>
    <source>
        <strain evidence="2">ZHUSHIDOU_FW_LH</strain>
        <tissue evidence="2">Leaf</tissue>
    </source>
</reference>
<dbReference type="Proteomes" id="UP001372338">
    <property type="component" value="Unassembled WGS sequence"/>
</dbReference>
<evidence type="ECO:0000313" key="2">
    <source>
        <dbReference type="EMBL" id="KAK7275572.1"/>
    </source>
</evidence>
<evidence type="ECO:0000313" key="3">
    <source>
        <dbReference type="Proteomes" id="UP001372338"/>
    </source>
</evidence>
<feature type="compositionally biased region" description="Low complexity" evidence="1">
    <location>
        <begin position="9"/>
        <end position="19"/>
    </location>
</feature>
<proteinExistence type="predicted"/>
<feature type="region of interest" description="Disordered" evidence="1">
    <location>
        <begin position="98"/>
        <end position="119"/>
    </location>
</feature>
<accession>A0AAN9IDU7</accession>
<organism evidence="2 3">
    <name type="scientific">Crotalaria pallida</name>
    <name type="common">Smooth rattlebox</name>
    <name type="synonym">Crotalaria striata</name>
    <dbReference type="NCBI Taxonomy" id="3830"/>
    <lineage>
        <taxon>Eukaryota</taxon>
        <taxon>Viridiplantae</taxon>
        <taxon>Streptophyta</taxon>
        <taxon>Embryophyta</taxon>
        <taxon>Tracheophyta</taxon>
        <taxon>Spermatophyta</taxon>
        <taxon>Magnoliopsida</taxon>
        <taxon>eudicotyledons</taxon>
        <taxon>Gunneridae</taxon>
        <taxon>Pentapetalae</taxon>
        <taxon>rosids</taxon>
        <taxon>fabids</taxon>
        <taxon>Fabales</taxon>
        <taxon>Fabaceae</taxon>
        <taxon>Papilionoideae</taxon>
        <taxon>50 kb inversion clade</taxon>
        <taxon>genistoids sensu lato</taxon>
        <taxon>core genistoids</taxon>
        <taxon>Crotalarieae</taxon>
        <taxon>Crotalaria</taxon>
    </lineage>
</organism>
<feature type="region of interest" description="Disordered" evidence="1">
    <location>
        <begin position="1"/>
        <end position="24"/>
    </location>
</feature>
<gene>
    <name evidence="2" type="ORF">RIF29_16691</name>
</gene>
<keyword evidence="3" id="KW-1185">Reference proteome</keyword>
<dbReference type="AlphaFoldDB" id="A0AAN9IDU7"/>
<evidence type="ECO:0000256" key="1">
    <source>
        <dbReference type="SAM" id="MobiDB-lite"/>
    </source>
</evidence>
<sequence length="119" mass="13085">MPKKRGRPPKSTSPSTSKTPTRDVLSTQALDMSQIDDDDFAEIDNLTPKQAKAWLKNLDVLREKIKGKSVVAEDQSKAASYSKNKDLVEEANPHVDHANTLNEAGIGKIDIADVEQEVN</sequence>
<name>A0AAN9IDU7_CROPI</name>
<comment type="caution">
    <text evidence="2">The sequence shown here is derived from an EMBL/GenBank/DDBJ whole genome shotgun (WGS) entry which is preliminary data.</text>
</comment>